<comment type="subcellular location">
    <subcellularLocation>
        <location evidence="1">Secreted</location>
    </subcellularLocation>
</comment>
<evidence type="ECO:0000313" key="8">
    <source>
        <dbReference type="Proteomes" id="UP001642260"/>
    </source>
</evidence>
<organism evidence="7 8">
    <name type="scientific">Eruca vesicaria subsp. sativa</name>
    <name type="common">Garden rocket</name>
    <name type="synonym">Eruca sativa</name>
    <dbReference type="NCBI Taxonomy" id="29727"/>
    <lineage>
        <taxon>Eukaryota</taxon>
        <taxon>Viridiplantae</taxon>
        <taxon>Streptophyta</taxon>
        <taxon>Embryophyta</taxon>
        <taxon>Tracheophyta</taxon>
        <taxon>Spermatophyta</taxon>
        <taxon>Magnoliopsida</taxon>
        <taxon>eudicotyledons</taxon>
        <taxon>Gunneridae</taxon>
        <taxon>Pentapetalae</taxon>
        <taxon>rosids</taxon>
        <taxon>malvids</taxon>
        <taxon>Brassicales</taxon>
        <taxon>Brassicaceae</taxon>
        <taxon>Brassiceae</taxon>
        <taxon>Eruca</taxon>
    </lineage>
</organism>
<evidence type="ECO:0000259" key="6">
    <source>
        <dbReference type="PROSITE" id="PS51473"/>
    </source>
</evidence>
<dbReference type="InterPro" id="IPR050581">
    <property type="entry name" value="CRR_secretory_protein"/>
</dbReference>
<dbReference type="GO" id="GO:0005576">
    <property type="term" value="C:extracellular region"/>
    <property type="evidence" value="ECO:0007669"/>
    <property type="project" value="UniProtKB-SubCell"/>
</dbReference>
<dbReference type="PROSITE" id="PS51473">
    <property type="entry name" value="GNK2"/>
    <property type="match status" value="1"/>
</dbReference>
<comment type="caution">
    <text evidence="7">The sequence shown here is derived from an EMBL/GenBank/DDBJ whole genome shotgun (WGS) entry which is preliminary data.</text>
</comment>
<proteinExistence type="inferred from homology"/>
<name>A0ABC8M123_ERUVS</name>
<evidence type="ECO:0000256" key="2">
    <source>
        <dbReference type="ARBA" id="ARBA00022525"/>
    </source>
</evidence>
<keyword evidence="8" id="KW-1185">Reference proteome</keyword>
<evidence type="ECO:0000313" key="7">
    <source>
        <dbReference type="EMBL" id="CAH8389349.1"/>
    </source>
</evidence>
<keyword evidence="4" id="KW-0677">Repeat</keyword>
<evidence type="ECO:0000256" key="3">
    <source>
        <dbReference type="ARBA" id="ARBA00022729"/>
    </source>
</evidence>
<accession>A0ABC8M123</accession>
<dbReference type="Gene3D" id="3.30.430.20">
    <property type="entry name" value="Gnk2 domain, C-X8-C-X2-C motif"/>
    <property type="match status" value="1"/>
</dbReference>
<dbReference type="EMBL" id="CAKOAT010830709">
    <property type="protein sequence ID" value="CAH8389349.1"/>
    <property type="molecule type" value="Genomic_DNA"/>
</dbReference>
<dbReference type="Pfam" id="PF01657">
    <property type="entry name" value="Stress-antifung"/>
    <property type="match status" value="1"/>
</dbReference>
<comment type="similarity">
    <text evidence="5">Belongs to the cysteine-rich repeat secretory protein family.</text>
</comment>
<protein>
    <recommendedName>
        <fullName evidence="6">Gnk2-homologous domain-containing protein</fullName>
    </recommendedName>
</protein>
<dbReference type="CDD" id="cd23509">
    <property type="entry name" value="Gnk2-like"/>
    <property type="match status" value="1"/>
</dbReference>
<evidence type="ECO:0000256" key="4">
    <source>
        <dbReference type="ARBA" id="ARBA00022737"/>
    </source>
</evidence>
<reference evidence="7 8" key="1">
    <citation type="submission" date="2022-03" db="EMBL/GenBank/DDBJ databases">
        <authorList>
            <person name="Macdonald S."/>
            <person name="Ahmed S."/>
            <person name="Newling K."/>
        </authorList>
    </citation>
    <scope>NUCLEOTIDE SEQUENCE [LARGE SCALE GENOMIC DNA]</scope>
</reference>
<dbReference type="PANTHER" id="PTHR32411">
    <property type="entry name" value="CYSTEINE-RICH REPEAT SECRETORY PROTEIN 38-RELATED"/>
    <property type="match status" value="1"/>
</dbReference>
<dbReference type="PANTHER" id="PTHR32411:SF72">
    <property type="entry name" value="CYSTEINE-RICH REPEAT SECRETORY PROTEIN 34-RELATED"/>
    <property type="match status" value="1"/>
</dbReference>
<keyword evidence="3" id="KW-0732">Signal</keyword>
<dbReference type="Proteomes" id="UP001642260">
    <property type="component" value="Unassembled WGS sequence"/>
</dbReference>
<evidence type="ECO:0000256" key="5">
    <source>
        <dbReference type="ARBA" id="ARBA00038515"/>
    </source>
</evidence>
<keyword evidence="2" id="KW-0964">Secreted</keyword>
<dbReference type="InterPro" id="IPR038408">
    <property type="entry name" value="GNK2_sf"/>
</dbReference>
<dbReference type="AlphaFoldDB" id="A0ABC8M123"/>
<sequence>MQLLIHGVSSLNLTNEYLNHKCFLNQGIYNSGSEYKDNLNSLLRSVRTEDYAKSGYKHLIKGEAPDSVSVMFQCRGDTYGSKCSTCADTAVAGFRKRCSMNKGGVIWYDQCFLWVSAIKLDVQFKTDYKNIFPMYNPNNVRGDAKLFAKRVVDFLFELILTIPISTKRGSVLKLYSAGEKKLGKNTLYGMIHCLGSTLDYESCLAWSINKLFKNGDIKQGGRVLEVYYNAEVVEHKNTNTIGRDGCLVPSSYLYACSWLKCFTLLSF</sequence>
<gene>
    <name evidence="7" type="ORF">ERUC_LOCUS41832</name>
</gene>
<evidence type="ECO:0000256" key="1">
    <source>
        <dbReference type="ARBA" id="ARBA00004613"/>
    </source>
</evidence>
<feature type="domain" description="Gnk2-homologous" evidence="6">
    <location>
        <begin position="17"/>
        <end position="120"/>
    </location>
</feature>
<dbReference type="InterPro" id="IPR002902">
    <property type="entry name" value="GNK2"/>
</dbReference>